<feature type="modified residue" description="4-aspartylphosphate" evidence="14">
    <location>
        <position position="531"/>
    </location>
</feature>
<keyword evidence="10" id="KW-0902">Two-component regulatory system</keyword>
<dbReference type="SUPFAM" id="SSF55874">
    <property type="entry name" value="ATPase domain of HSP90 chaperone/DNA topoisomerase II/histidine kinase"/>
    <property type="match status" value="1"/>
</dbReference>
<dbReference type="InterPro" id="IPR003594">
    <property type="entry name" value="HATPase_dom"/>
</dbReference>
<evidence type="ECO:0000256" key="12">
    <source>
        <dbReference type="ARBA" id="ARBA00023306"/>
    </source>
</evidence>
<keyword evidence="5 14" id="KW-0597">Phosphoprotein</keyword>
<dbReference type="PANTHER" id="PTHR45339">
    <property type="entry name" value="HYBRID SIGNAL TRANSDUCTION HISTIDINE KINASE J"/>
    <property type="match status" value="1"/>
</dbReference>
<evidence type="ECO:0000256" key="10">
    <source>
        <dbReference type="ARBA" id="ARBA00023012"/>
    </source>
</evidence>
<organism evidence="19 20">
    <name type="scientific">Tumidithrix elongata BACA0141</name>
    <dbReference type="NCBI Taxonomy" id="2716417"/>
    <lineage>
        <taxon>Bacteria</taxon>
        <taxon>Bacillati</taxon>
        <taxon>Cyanobacteriota</taxon>
        <taxon>Cyanophyceae</taxon>
        <taxon>Pseudanabaenales</taxon>
        <taxon>Pseudanabaenaceae</taxon>
        <taxon>Tumidithrix</taxon>
        <taxon>Tumidithrix elongata</taxon>
    </lineage>
</organism>
<dbReference type="InterPro" id="IPR011006">
    <property type="entry name" value="CheY-like_superfamily"/>
</dbReference>
<evidence type="ECO:0000256" key="1">
    <source>
        <dbReference type="ARBA" id="ARBA00000085"/>
    </source>
</evidence>
<protein>
    <recommendedName>
        <fullName evidence="13">Circadian input-output histidine kinase CikA</fullName>
        <ecNumber evidence="4">2.7.13.3</ecNumber>
    </recommendedName>
</protein>
<dbReference type="Pfam" id="PF02518">
    <property type="entry name" value="HATPase_c"/>
    <property type="match status" value="1"/>
</dbReference>
<dbReference type="Pfam" id="PF00072">
    <property type="entry name" value="Response_reg"/>
    <property type="match status" value="1"/>
</dbReference>
<dbReference type="Pfam" id="PF00512">
    <property type="entry name" value="HisKA"/>
    <property type="match status" value="1"/>
</dbReference>
<gene>
    <name evidence="19" type="ORF">V2H45_01395</name>
</gene>
<dbReference type="InterPro" id="IPR036890">
    <property type="entry name" value="HATPase_C_sf"/>
</dbReference>
<keyword evidence="11" id="KW-0472">Membrane</keyword>
<dbReference type="Gene3D" id="3.40.50.2300">
    <property type="match status" value="2"/>
</dbReference>
<dbReference type="Gene3D" id="1.10.287.130">
    <property type="match status" value="1"/>
</dbReference>
<dbReference type="PROSITE" id="PS50109">
    <property type="entry name" value="HIS_KIN"/>
    <property type="match status" value="1"/>
</dbReference>
<evidence type="ECO:0000313" key="19">
    <source>
        <dbReference type="EMBL" id="MEE3715395.1"/>
    </source>
</evidence>
<evidence type="ECO:0000256" key="2">
    <source>
        <dbReference type="ARBA" id="ARBA00004370"/>
    </source>
</evidence>
<feature type="coiled-coil region" evidence="15">
    <location>
        <begin position="188"/>
        <end position="215"/>
    </location>
</feature>
<dbReference type="GO" id="GO:0005524">
    <property type="term" value="F:ATP binding"/>
    <property type="evidence" value="ECO:0007669"/>
    <property type="project" value="UniProtKB-KW"/>
</dbReference>
<dbReference type="PRINTS" id="PR00344">
    <property type="entry name" value="BCTRLSENSOR"/>
</dbReference>
<evidence type="ECO:0000313" key="20">
    <source>
        <dbReference type="Proteomes" id="UP001333818"/>
    </source>
</evidence>
<sequence>MVSTDNDELVFTEEDEELTFVDEEDEKSSNLDIQDRSPEDRAAIPSLQRGSKWKVLICDDDRSVHAVTKLALDGFKFAGKGLEIVSAFSGSEGIKVMEQQPDIAAILQDVVMETNDAGLRAVKHIREVLKNHLVRIILRTGQPGDFPESSVIVNYDINDYKSKTELTEQKLFTALISSLRAYSGVIHLAESRQELAKLNTQLKSFNQNLEKLVRERTAELEVAKVAAESANKAKSQFLANMSHELRTPLNGILGYAQILKRSKDPEKHQDGLEIIQRSGQHLLTLINDILDLSKIEADKLELHPTEFDLAEFLKSLIDIFTIQASSKDVEILYKPIGQIPEIVKGDDKRLRQILFNLLGNAVKFTDRGTVTLVVQSTGNNRIRFDVIDSGVGIAPEDLPKVFQSFEQVGDKAKMHSGTGLGLPISKRLVEMMGGALQVTSTLGQGSTFWLEIDLPAAANSENTAQMQRRLLDIIGYKGKKRKIVVADAKPSDRSVLVDMLSPLGFETIEAVDGIDSLRKTAASLPDALLLDLNMPNGDGCAVTRKLRQTPRFKETVVITISGDVFESDRQKSIAAGCNDFIPKPVTMKTLMDALQTHLGIEWEYRDERATPAIAAKPAMASSVPANLVLPPDRVMQELLELAEMGDLELLQERAENLEKSDRRLQLFAGEIIKSAKGFQLRKILDYLNAQMEAKAS</sequence>
<evidence type="ECO:0000256" key="7">
    <source>
        <dbReference type="ARBA" id="ARBA00022741"/>
    </source>
</evidence>
<keyword evidence="12" id="KW-0131">Cell cycle</keyword>
<proteinExistence type="inferred from homology"/>
<dbReference type="InterPro" id="IPR001789">
    <property type="entry name" value="Sig_transdc_resp-reg_receiver"/>
</dbReference>
<evidence type="ECO:0000259" key="18">
    <source>
        <dbReference type="PROSITE" id="PS50110"/>
    </source>
</evidence>
<dbReference type="PANTHER" id="PTHR45339:SF1">
    <property type="entry name" value="HYBRID SIGNAL TRANSDUCTION HISTIDINE KINASE J"/>
    <property type="match status" value="1"/>
</dbReference>
<evidence type="ECO:0000256" key="4">
    <source>
        <dbReference type="ARBA" id="ARBA00012438"/>
    </source>
</evidence>
<keyword evidence="6" id="KW-0808">Transferase</keyword>
<feature type="domain" description="Histidine kinase" evidence="17">
    <location>
        <begin position="240"/>
        <end position="456"/>
    </location>
</feature>
<keyword evidence="7" id="KW-0547">Nucleotide-binding</keyword>
<keyword evidence="15" id="KW-0175">Coiled coil</keyword>
<feature type="domain" description="Response regulatory" evidence="18">
    <location>
        <begin position="54"/>
        <end position="178"/>
    </location>
</feature>
<name>A0AAW9PWT2_9CYAN</name>
<evidence type="ECO:0000256" key="8">
    <source>
        <dbReference type="ARBA" id="ARBA00022777"/>
    </source>
</evidence>
<keyword evidence="20" id="KW-1185">Reference proteome</keyword>
<dbReference type="SUPFAM" id="SSF52172">
    <property type="entry name" value="CheY-like"/>
    <property type="match status" value="2"/>
</dbReference>
<dbReference type="GO" id="GO:0016020">
    <property type="term" value="C:membrane"/>
    <property type="evidence" value="ECO:0007669"/>
    <property type="project" value="UniProtKB-SubCell"/>
</dbReference>
<evidence type="ECO:0000256" key="16">
    <source>
        <dbReference type="SAM" id="MobiDB-lite"/>
    </source>
</evidence>
<evidence type="ECO:0000256" key="14">
    <source>
        <dbReference type="PROSITE-ProRule" id="PRU00169"/>
    </source>
</evidence>
<dbReference type="EMBL" id="JAZBJZ010000003">
    <property type="protein sequence ID" value="MEE3715395.1"/>
    <property type="molecule type" value="Genomic_DNA"/>
</dbReference>
<feature type="compositionally biased region" description="Acidic residues" evidence="16">
    <location>
        <begin position="1"/>
        <end position="26"/>
    </location>
</feature>
<accession>A0AAW9PWT2</accession>
<feature type="region of interest" description="Disordered" evidence="16">
    <location>
        <begin position="1"/>
        <end position="41"/>
    </location>
</feature>
<dbReference type="GO" id="GO:0000155">
    <property type="term" value="F:phosphorelay sensor kinase activity"/>
    <property type="evidence" value="ECO:0007669"/>
    <property type="project" value="InterPro"/>
</dbReference>
<evidence type="ECO:0000259" key="17">
    <source>
        <dbReference type="PROSITE" id="PS50109"/>
    </source>
</evidence>
<comment type="similarity">
    <text evidence="3">In the N-terminal section; belongs to the phytochrome family.</text>
</comment>
<dbReference type="FunFam" id="1.10.287.130:FF:000038">
    <property type="entry name" value="Sensory transduction histidine kinase"/>
    <property type="match status" value="1"/>
</dbReference>
<evidence type="ECO:0000256" key="11">
    <source>
        <dbReference type="ARBA" id="ARBA00023136"/>
    </source>
</evidence>
<dbReference type="CDD" id="cd00082">
    <property type="entry name" value="HisKA"/>
    <property type="match status" value="1"/>
</dbReference>
<dbReference type="CDD" id="cd17546">
    <property type="entry name" value="REC_hyHK_CKI1_RcsC-like"/>
    <property type="match status" value="1"/>
</dbReference>
<dbReference type="SMART" id="SM00387">
    <property type="entry name" value="HATPase_c"/>
    <property type="match status" value="1"/>
</dbReference>
<comment type="catalytic activity">
    <reaction evidence="1">
        <text>ATP + protein L-histidine = ADP + protein N-phospho-L-histidine.</text>
        <dbReference type="EC" id="2.7.13.3"/>
    </reaction>
</comment>
<evidence type="ECO:0000256" key="9">
    <source>
        <dbReference type="ARBA" id="ARBA00022840"/>
    </source>
</evidence>
<feature type="compositionally biased region" description="Basic and acidic residues" evidence="16">
    <location>
        <begin position="27"/>
        <end position="41"/>
    </location>
</feature>
<evidence type="ECO:0000256" key="3">
    <source>
        <dbReference type="ARBA" id="ARBA00006402"/>
    </source>
</evidence>
<dbReference type="Proteomes" id="UP001333818">
    <property type="component" value="Unassembled WGS sequence"/>
</dbReference>
<keyword evidence="8" id="KW-0418">Kinase</keyword>
<dbReference type="InterPro" id="IPR003661">
    <property type="entry name" value="HisK_dim/P_dom"/>
</dbReference>
<feature type="modified residue" description="4-aspartylphosphate" evidence="14">
    <location>
        <position position="109"/>
    </location>
</feature>
<dbReference type="SMART" id="SM00448">
    <property type="entry name" value="REC"/>
    <property type="match status" value="2"/>
</dbReference>
<keyword evidence="9 19" id="KW-0067">ATP-binding</keyword>
<dbReference type="CDD" id="cd16922">
    <property type="entry name" value="HATPase_EvgS-ArcB-TorS-like"/>
    <property type="match status" value="1"/>
</dbReference>
<evidence type="ECO:0000256" key="13">
    <source>
        <dbReference type="ARBA" id="ARBA00074306"/>
    </source>
</evidence>
<feature type="domain" description="Response regulatory" evidence="18">
    <location>
        <begin position="482"/>
        <end position="598"/>
    </location>
</feature>
<evidence type="ECO:0000256" key="5">
    <source>
        <dbReference type="ARBA" id="ARBA00022553"/>
    </source>
</evidence>
<dbReference type="Gene3D" id="3.30.565.10">
    <property type="entry name" value="Histidine kinase-like ATPase, C-terminal domain"/>
    <property type="match status" value="1"/>
</dbReference>
<comment type="subcellular location">
    <subcellularLocation>
        <location evidence="2">Membrane</location>
    </subcellularLocation>
</comment>
<reference evidence="19" key="1">
    <citation type="submission" date="2024-01" db="EMBL/GenBank/DDBJ databases">
        <title>Bank of Algae and Cyanobacteria of the Azores (BACA) strain genomes.</title>
        <authorList>
            <person name="Luz R."/>
            <person name="Cordeiro R."/>
            <person name="Fonseca A."/>
            <person name="Goncalves V."/>
        </authorList>
    </citation>
    <scope>NUCLEOTIDE SEQUENCE</scope>
    <source>
        <strain evidence="19">BACA0141</strain>
    </source>
</reference>
<dbReference type="SUPFAM" id="SSF47384">
    <property type="entry name" value="Homodimeric domain of signal transducing histidine kinase"/>
    <property type="match status" value="1"/>
</dbReference>
<dbReference type="PROSITE" id="PS50110">
    <property type="entry name" value="RESPONSE_REGULATORY"/>
    <property type="match status" value="2"/>
</dbReference>
<dbReference type="EC" id="2.7.13.3" evidence="4"/>
<dbReference type="AlphaFoldDB" id="A0AAW9PWT2"/>
<comment type="caution">
    <text evidence="19">The sequence shown here is derived from an EMBL/GenBank/DDBJ whole genome shotgun (WGS) entry which is preliminary data.</text>
</comment>
<dbReference type="RefSeq" id="WP_330481817.1">
    <property type="nucleotide sequence ID" value="NZ_JAZBJZ010000003.1"/>
</dbReference>
<dbReference type="SMART" id="SM00388">
    <property type="entry name" value="HisKA"/>
    <property type="match status" value="1"/>
</dbReference>
<evidence type="ECO:0000256" key="6">
    <source>
        <dbReference type="ARBA" id="ARBA00022679"/>
    </source>
</evidence>
<dbReference type="FunFam" id="3.30.565.10:FF:000010">
    <property type="entry name" value="Sensor histidine kinase RcsC"/>
    <property type="match status" value="1"/>
</dbReference>
<dbReference type="InterPro" id="IPR036097">
    <property type="entry name" value="HisK_dim/P_sf"/>
</dbReference>
<evidence type="ECO:0000256" key="15">
    <source>
        <dbReference type="SAM" id="Coils"/>
    </source>
</evidence>
<dbReference type="InterPro" id="IPR005467">
    <property type="entry name" value="His_kinase_dom"/>
</dbReference>
<dbReference type="InterPro" id="IPR004358">
    <property type="entry name" value="Sig_transdc_His_kin-like_C"/>
</dbReference>